<dbReference type="PANTHER" id="PTHR21227:SF0">
    <property type="entry name" value="TRNA-SPLICING ENDONUCLEASE SUBUNIT SEN2"/>
    <property type="match status" value="1"/>
</dbReference>
<evidence type="ECO:0000256" key="2">
    <source>
        <dbReference type="ARBA" id="ARBA00022694"/>
    </source>
</evidence>
<dbReference type="InterPro" id="IPR006677">
    <property type="entry name" value="tRNA_intron_Endonuc_cat-like"/>
</dbReference>
<protein>
    <recommendedName>
        <fullName evidence="4">tRNA-splicing endonuclease subunit Sen2</fullName>
        <ecNumber evidence="4">4.6.1.16</ecNumber>
    </recommendedName>
</protein>
<keyword evidence="2 4" id="KW-0819">tRNA processing</keyword>
<feature type="active site" evidence="5">
    <location>
        <position position="301"/>
    </location>
</feature>
<dbReference type="GO" id="GO:0000379">
    <property type="term" value="P:tRNA-type intron splice site recognition and cleavage"/>
    <property type="evidence" value="ECO:0007669"/>
    <property type="project" value="TreeGrafter"/>
</dbReference>
<dbReference type="NCBIfam" id="TIGR00324">
    <property type="entry name" value="endA"/>
    <property type="match status" value="1"/>
</dbReference>
<sequence>MRDPPLPLELPFFPHHPISIIWLLYKIYKGFKLQDRHKGVLDAATASVWVTEASSIDKLWRFGYFGKGNLSRSELTWSKRIQRLFRWIGSDEDLTSEERTQHRRQERLEFKHQRGLIEMEMIDKIRIEEGKERQNIIEYNNKGISRGENYTRMEVKKTQELEKSVSELEHLQLHLEEAFFLSYSLGILDIEASRCFSVKNSMELLLLFCSLSSIPRTTSEIEVDNSFLVSYVVYHHYRSLGWVVKKGIKFGVDWLLYKRGPIFSHSEFAVIVIPFYPDNRKKELSWHWLHCINRVISQVKKTIVLCYIEIPSETVFKDTLQTKRVDQVLKKYKIKEISVKRWQPSRNRN</sequence>
<keyword evidence="3 4" id="KW-0456">Lyase</keyword>
<feature type="domain" description="tRNA intron endonuclease catalytic" evidence="6">
    <location>
        <begin position="227"/>
        <end position="309"/>
    </location>
</feature>
<evidence type="ECO:0000256" key="3">
    <source>
        <dbReference type="ARBA" id="ARBA00023239"/>
    </source>
</evidence>
<dbReference type="PANTHER" id="PTHR21227">
    <property type="entry name" value="TRNA-SPLICING ENDONUCLEASE SUBUNIT SEN2"/>
    <property type="match status" value="1"/>
</dbReference>
<accession>A0A899G0M8</accession>
<dbReference type="InterPro" id="IPR016589">
    <property type="entry name" value="tRNA_splic_SEN2"/>
</dbReference>
<dbReference type="OrthoDB" id="10249562at2759"/>
<feature type="active site" evidence="5">
    <location>
        <position position="265"/>
    </location>
</feature>
<dbReference type="GO" id="GO:0003676">
    <property type="term" value="F:nucleic acid binding"/>
    <property type="evidence" value="ECO:0007669"/>
    <property type="project" value="InterPro"/>
</dbReference>
<evidence type="ECO:0000313" key="8">
    <source>
        <dbReference type="Proteomes" id="UP000663699"/>
    </source>
</evidence>
<gene>
    <name evidence="7" type="ORF">MERGE_002202</name>
</gene>
<dbReference type="InterPro" id="IPR036167">
    <property type="entry name" value="tRNA_intron_Endo_cat-like_sf"/>
</dbReference>
<name>A0A899G0M8_9ASCO</name>
<feature type="active site" evidence="5">
    <location>
        <position position="257"/>
    </location>
</feature>
<organism evidence="7 8">
    <name type="scientific">Pneumocystis wakefieldiae</name>
    <dbReference type="NCBI Taxonomy" id="38082"/>
    <lineage>
        <taxon>Eukaryota</taxon>
        <taxon>Fungi</taxon>
        <taxon>Dikarya</taxon>
        <taxon>Ascomycota</taxon>
        <taxon>Taphrinomycotina</taxon>
        <taxon>Pneumocystomycetes</taxon>
        <taxon>Pneumocystaceae</taxon>
        <taxon>Pneumocystis</taxon>
    </lineage>
</organism>
<dbReference type="InterPro" id="IPR006676">
    <property type="entry name" value="tRNA_splic"/>
</dbReference>
<dbReference type="AlphaFoldDB" id="A0A899G0M8"/>
<dbReference type="GO" id="GO:0000213">
    <property type="term" value="F:tRNA-intron lyase activity"/>
    <property type="evidence" value="ECO:0007669"/>
    <property type="project" value="UniProtKB-UniRule"/>
</dbReference>
<evidence type="ECO:0000313" key="7">
    <source>
        <dbReference type="EMBL" id="QSL64898.1"/>
    </source>
</evidence>
<dbReference type="GO" id="GO:0005737">
    <property type="term" value="C:cytoplasm"/>
    <property type="evidence" value="ECO:0007669"/>
    <property type="project" value="TreeGrafter"/>
</dbReference>
<evidence type="ECO:0000256" key="5">
    <source>
        <dbReference type="PIRSR" id="PIRSR011789-1"/>
    </source>
</evidence>
<reference evidence="7" key="1">
    <citation type="submission" date="2020-06" db="EMBL/GenBank/DDBJ databases">
        <title>Genomes of multiple members of Pneumocystis genus reveal paths to human pathogen Pneumocystis jirovecii.</title>
        <authorList>
            <person name="Cisse O.H."/>
            <person name="Ma L."/>
            <person name="Dekker J."/>
            <person name="Khil P."/>
            <person name="Jo J."/>
            <person name="Brenchley J."/>
            <person name="Blair R."/>
            <person name="Pahar B."/>
            <person name="Chabe M."/>
            <person name="Van Rompay K.A."/>
            <person name="Keesler R."/>
            <person name="Sukura A."/>
            <person name="Hirsch V."/>
            <person name="Kutty G."/>
            <person name="Liu Y."/>
            <person name="Peng L."/>
            <person name="Chen J."/>
            <person name="Song J."/>
            <person name="Weissenbacher-Lang C."/>
            <person name="Xu J."/>
            <person name="Upham N.S."/>
            <person name="Stajich J.E."/>
            <person name="Cuomo C.A."/>
            <person name="Cushion M.T."/>
            <person name="Kovacs J.A."/>
        </authorList>
    </citation>
    <scope>NUCLEOTIDE SEQUENCE</scope>
    <source>
        <strain evidence="7">2A</strain>
    </source>
</reference>
<keyword evidence="8" id="KW-1185">Reference proteome</keyword>
<evidence type="ECO:0000259" key="6">
    <source>
        <dbReference type="Pfam" id="PF01974"/>
    </source>
</evidence>
<evidence type="ECO:0000256" key="4">
    <source>
        <dbReference type="PIRNR" id="PIRNR011789"/>
    </source>
</evidence>
<dbReference type="GO" id="GO:0000214">
    <property type="term" value="C:tRNA-intron endonuclease complex"/>
    <property type="evidence" value="ECO:0007669"/>
    <property type="project" value="UniProtKB-UniRule"/>
</dbReference>
<dbReference type="InterPro" id="IPR011856">
    <property type="entry name" value="tRNA_endonuc-like_dom_sf"/>
</dbReference>
<comment type="similarity">
    <text evidence="1 4">Belongs to the tRNA-intron endonuclease family.</text>
</comment>
<dbReference type="PIRSF" id="PIRSF011789">
    <property type="entry name" value="tRNA_splic_SEN2"/>
    <property type="match status" value="1"/>
</dbReference>
<dbReference type="Gene3D" id="3.40.1350.10">
    <property type="match status" value="1"/>
</dbReference>
<dbReference type="CDD" id="cd22363">
    <property type="entry name" value="tRNA-intron_lyase_C"/>
    <property type="match status" value="1"/>
</dbReference>
<dbReference type="Pfam" id="PF01974">
    <property type="entry name" value="tRNA_int_endo"/>
    <property type="match status" value="1"/>
</dbReference>
<dbReference type="EC" id="4.6.1.16" evidence="4"/>
<dbReference type="EMBL" id="CP054535">
    <property type="protein sequence ID" value="QSL64898.1"/>
    <property type="molecule type" value="Genomic_DNA"/>
</dbReference>
<dbReference type="SUPFAM" id="SSF53032">
    <property type="entry name" value="tRNA-intron endonuclease catalytic domain-like"/>
    <property type="match status" value="1"/>
</dbReference>
<evidence type="ECO:0000256" key="1">
    <source>
        <dbReference type="ARBA" id="ARBA00008078"/>
    </source>
</evidence>
<comment type="function">
    <text evidence="4">Constitutes one of the two catalytic subunit of the tRNA-splicing endonuclease complex, a complex responsible for identification and cleavage of the splice sites in pre-tRNA. It cleaves pre-tRNA at the 5'- and 3'-splice sites to release the intron. The products are an intron and two tRNA half-molecules bearing 2',3'-cyclic phosphate and 5'-OH termini. There are no conserved sequences at the splice sites, but the intron is invariably located at the same site in the gene, placing the splice sites an invariant distance from the constant structural features of the tRNA body.</text>
</comment>
<dbReference type="Proteomes" id="UP000663699">
    <property type="component" value="Chromosome 4"/>
</dbReference>
<proteinExistence type="inferred from homology"/>